<sequence length="194" mass="21312">MRTPLLRPVLGYVGVLGAACLLMWVLVQPAGAQTATTRIQEAQTQLGQTNAQRIAQAHSRLDANDLLVAQIWGLSEEEMIRAKVLLKGPRAAFSVENLSPVEALGIHARDDAERQRYAEMFARALQADVERSLAWNRAFQQAQSRLYPNQKVVDFEGLPMVEGPTSAADLLGIPRKLVKDPSRPLAPAKAAPRR</sequence>
<dbReference type="AlphaFoldDB" id="A0A4P6WXC8"/>
<keyword evidence="2" id="KW-1185">Reference proteome</keyword>
<name>A0A4P6WXC8_HYDPS</name>
<protein>
    <recommendedName>
        <fullName evidence="3">Integrating conjugative element protein, PFL_4693 family</fullName>
    </recommendedName>
</protein>
<dbReference type="KEGG" id="hpse:HPF_11310"/>
<evidence type="ECO:0000313" key="1">
    <source>
        <dbReference type="EMBL" id="QBM28277.1"/>
    </source>
</evidence>
<reference evidence="1 2" key="1">
    <citation type="submission" date="2019-03" db="EMBL/GenBank/DDBJ databases">
        <authorList>
            <person name="Sebastian G."/>
            <person name="Baumann P."/>
            <person name="Ruckert C."/>
            <person name="Kalinowski J."/>
            <person name="Nebel B."/>
            <person name="Takors R."/>
            <person name="Blombach B."/>
        </authorList>
    </citation>
    <scope>NUCLEOTIDE SEQUENCE [LARGE SCALE GENOMIC DNA]</scope>
    <source>
        <strain evidence="1 2">DSM 1084</strain>
    </source>
</reference>
<dbReference type="RefSeq" id="WP_133156640.1">
    <property type="nucleotide sequence ID" value="NZ_CP037867.1"/>
</dbReference>
<dbReference type="PROSITE" id="PS51257">
    <property type="entry name" value="PROKAR_LIPOPROTEIN"/>
    <property type="match status" value="1"/>
</dbReference>
<organism evidence="1 2">
    <name type="scientific">Hydrogenophaga pseudoflava</name>
    <name type="common">Pseudomonas carboxydoflava</name>
    <dbReference type="NCBI Taxonomy" id="47421"/>
    <lineage>
        <taxon>Bacteria</taxon>
        <taxon>Pseudomonadati</taxon>
        <taxon>Pseudomonadota</taxon>
        <taxon>Betaproteobacteria</taxon>
        <taxon>Burkholderiales</taxon>
        <taxon>Comamonadaceae</taxon>
        <taxon>Hydrogenophaga</taxon>
    </lineage>
</organism>
<gene>
    <name evidence="1" type="ORF">HPF_11310</name>
</gene>
<evidence type="ECO:0008006" key="3">
    <source>
        <dbReference type="Google" id="ProtNLM"/>
    </source>
</evidence>
<evidence type="ECO:0000313" key="2">
    <source>
        <dbReference type="Proteomes" id="UP000293912"/>
    </source>
</evidence>
<accession>A0A4P6WXC8</accession>
<dbReference type="EMBL" id="CP037867">
    <property type="protein sequence ID" value="QBM28277.1"/>
    <property type="molecule type" value="Genomic_DNA"/>
</dbReference>
<proteinExistence type="predicted"/>
<dbReference type="Proteomes" id="UP000293912">
    <property type="component" value="Chromosome"/>
</dbReference>